<feature type="domain" description="MmgE/PrpD N-terminal" evidence="2">
    <location>
        <begin position="53"/>
        <end position="278"/>
    </location>
</feature>
<gene>
    <name evidence="4" type="ORF">XH99_24885</name>
</gene>
<evidence type="ECO:0000256" key="1">
    <source>
        <dbReference type="ARBA" id="ARBA00006174"/>
    </source>
</evidence>
<feature type="domain" description="MmgE/PrpD C-terminal" evidence="3">
    <location>
        <begin position="310"/>
        <end position="476"/>
    </location>
</feature>
<evidence type="ECO:0000313" key="4">
    <source>
        <dbReference type="EMBL" id="RXH25270.1"/>
    </source>
</evidence>
<comment type="caution">
    <text evidence="4">The sequence shown here is derived from an EMBL/GenBank/DDBJ whole genome shotgun (WGS) entry which is preliminary data.</text>
</comment>
<dbReference type="EMBL" id="LBJQ01000086">
    <property type="protein sequence ID" value="RXH25270.1"/>
    <property type="molecule type" value="Genomic_DNA"/>
</dbReference>
<dbReference type="AlphaFoldDB" id="A0A4Q0S200"/>
<dbReference type="OrthoDB" id="9797528at2"/>
<dbReference type="InterPro" id="IPR045336">
    <property type="entry name" value="MmgE_PrpD_N"/>
</dbReference>
<dbReference type="Gene3D" id="1.10.4100.10">
    <property type="entry name" value="2-methylcitrate dehydratase PrpD"/>
    <property type="match status" value="1"/>
</dbReference>
<dbReference type="InterPro" id="IPR036148">
    <property type="entry name" value="MmgE/PrpD_sf"/>
</dbReference>
<keyword evidence="5" id="KW-1185">Reference proteome</keyword>
<dbReference type="InterPro" id="IPR005656">
    <property type="entry name" value="MmgE_PrpD"/>
</dbReference>
<evidence type="ECO:0000313" key="5">
    <source>
        <dbReference type="Proteomes" id="UP000289546"/>
    </source>
</evidence>
<dbReference type="Gene3D" id="3.30.1330.120">
    <property type="entry name" value="2-methylcitrate dehydratase PrpD"/>
    <property type="match status" value="1"/>
</dbReference>
<dbReference type="GO" id="GO:0016829">
    <property type="term" value="F:lyase activity"/>
    <property type="evidence" value="ECO:0007669"/>
    <property type="project" value="InterPro"/>
</dbReference>
<reference evidence="4 5" key="1">
    <citation type="submission" date="2015-04" db="EMBL/GenBank/DDBJ databases">
        <title>Comparative genomics of rhizobia nodulating Arachis hypogaea in China.</title>
        <authorList>
            <person name="Li Y."/>
        </authorList>
    </citation>
    <scope>NUCLEOTIDE SEQUENCE [LARGE SCALE GENOMIC DNA]</scope>
    <source>
        <strain evidence="4 5">CCBAU 51757</strain>
    </source>
</reference>
<dbReference type="InterPro" id="IPR045337">
    <property type="entry name" value="MmgE_PrpD_C"/>
</dbReference>
<evidence type="ECO:0008006" key="6">
    <source>
        <dbReference type="Google" id="ProtNLM"/>
    </source>
</evidence>
<accession>A0A4Q0S200</accession>
<name>A0A4Q0S200_9BRAD</name>
<organism evidence="4 5">
    <name type="scientific">Bradyrhizobium nanningense</name>
    <dbReference type="NCBI Taxonomy" id="1325118"/>
    <lineage>
        <taxon>Bacteria</taxon>
        <taxon>Pseudomonadati</taxon>
        <taxon>Pseudomonadota</taxon>
        <taxon>Alphaproteobacteria</taxon>
        <taxon>Hyphomicrobiales</taxon>
        <taxon>Nitrobacteraceae</taxon>
        <taxon>Bradyrhizobium</taxon>
    </lineage>
</organism>
<proteinExistence type="inferred from homology"/>
<dbReference type="Pfam" id="PF03972">
    <property type="entry name" value="MmgE_PrpD_N"/>
    <property type="match status" value="1"/>
</dbReference>
<dbReference type="InterPro" id="IPR042188">
    <property type="entry name" value="MmgE/PrpD_sf_2"/>
</dbReference>
<dbReference type="Pfam" id="PF19305">
    <property type="entry name" value="MmgE_PrpD_C"/>
    <property type="match status" value="1"/>
</dbReference>
<dbReference type="InterPro" id="IPR042183">
    <property type="entry name" value="MmgE/PrpD_sf_1"/>
</dbReference>
<evidence type="ECO:0000259" key="2">
    <source>
        <dbReference type="Pfam" id="PF03972"/>
    </source>
</evidence>
<dbReference type="PANTHER" id="PTHR16943:SF8">
    <property type="entry name" value="2-METHYLCITRATE DEHYDRATASE"/>
    <property type="match status" value="1"/>
</dbReference>
<dbReference type="SUPFAM" id="SSF103378">
    <property type="entry name" value="2-methylcitrate dehydratase PrpD"/>
    <property type="match status" value="1"/>
</dbReference>
<sequence length="504" mass="54080">METFMERREFLVRTATAVSATLLLESFRSDRYHFVGSVLAAGNGDGQKATLEQRFADFALAIRYEVLPAEVITSVKRVLLDTLGCAFGSVGSEPANIAETTIRKTFGDGNTATVIGYPRPATIEGALFVNGVLVRSLDMNDTYIGTEPLHPSEVIPAALALCEEQGRSGRDLIEAMVVGYEASMRVNDAISFIERGFHPLCAASYGIPLIAGKVWGLPKRALANAVGISGARGFTSFAVNSGAISMMKAMGLAATAADGVFATRLAAQGFTGPSGTLEWLASKMKPPKEEFAVDLELARYRLPRVAFKRFPVQIELQAVAEAGVLLAARIKGRAQDIRAITVETYPGIIERVADPPKFRPQTKGTADHSLPVCLAMALVDGDVTVSQFEHDRWRDLDVMALVDKTSVKPGESLIAKLPRGRGASVEIVLADGQSARETVEVPEGDALRPLARASLERKFMNFAVPVVGKAAGERVMSLVDGIEDLSNVQELTQELKGMGKQDPS</sequence>
<dbReference type="PANTHER" id="PTHR16943">
    <property type="entry name" value="2-METHYLCITRATE DEHYDRATASE-RELATED"/>
    <property type="match status" value="1"/>
</dbReference>
<evidence type="ECO:0000259" key="3">
    <source>
        <dbReference type="Pfam" id="PF19305"/>
    </source>
</evidence>
<dbReference type="Proteomes" id="UP000289546">
    <property type="component" value="Unassembled WGS sequence"/>
</dbReference>
<protein>
    <recommendedName>
        <fullName evidence="6">2-methylcitrate dehydratase</fullName>
    </recommendedName>
</protein>
<comment type="similarity">
    <text evidence="1">Belongs to the PrpD family.</text>
</comment>